<gene>
    <name evidence="1" type="ORF">SAMN04487977_101493</name>
</gene>
<organism evidence="1 2">
    <name type="scientific">Treponema bryantii</name>
    <dbReference type="NCBI Taxonomy" id="163"/>
    <lineage>
        <taxon>Bacteria</taxon>
        <taxon>Pseudomonadati</taxon>
        <taxon>Spirochaetota</taxon>
        <taxon>Spirochaetia</taxon>
        <taxon>Spirochaetales</taxon>
        <taxon>Treponemataceae</taxon>
        <taxon>Treponema</taxon>
    </lineage>
</organism>
<protein>
    <submittedName>
        <fullName evidence="1">Uncharacterized protein</fullName>
    </submittedName>
</protein>
<proteinExistence type="predicted"/>
<dbReference type="AlphaFoldDB" id="A0A1H9AWY8"/>
<keyword evidence="2" id="KW-1185">Reference proteome</keyword>
<dbReference type="EMBL" id="FOFU01000001">
    <property type="protein sequence ID" value="SEP81007.1"/>
    <property type="molecule type" value="Genomic_DNA"/>
</dbReference>
<accession>A0A1H9AWY8</accession>
<evidence type="ECO:0000313" key="1">
    <source>
        <dbReference type="EMBL" id="SEP81007.1"/>
    </source>
</evidence>
<dbReference type="RefSeq" id="WP_074640576.1">
    <property type="nucleotide sequence ID" value="NZ_FOFU01000001.1"/>
</dbReference>
<sequence>MNKPYAIKEELFVEAIANYMVVKGCAGTTSGNRIFTFKGIAERFDITVDKVRELEDSIVDKLYECAQVCDENGVWTDEDEFNILFYGNYCDVDMESSVM</sequence>
<reference evidence="1 2" key="1">
    <citation type="submission" date="2016-10" db="EMBL/GenBank/DDBJ databases">
        <authorList>
            <person name="de Groot N.N."/>
        </authorList>
    </citation>
    <scope>NUCLEOTIDE SEQUENCE [LARGE SCALE GENOMIC DNA]</scope>
    <source>
        <strain evidence="1 2">B25</strain>
    </source>
</reference>
<dbReference type="Proteomes" id="UP000182360">
    <property type="component" value="Unassembled WGS sequence"/>
</dbReference>
<name>A0A1H9AWY8_9SPIR</name>
<evidence type="ECO:0000313" key="2">
    <source>
        <dbReference type="Proteomes" id="UP000182360"/>
    </source>
</evidence>